<evidence type="ECO:0000256" key="3">
    <source>
        <dbReference type="ARBA" id="ARBA00023015"/>
    </source>
</evidence>
<dbReference type="Proteomes" id="UP000022835">
    <property type="component" value="Unassembled WGS sequence"/>
</dbReference>
<evidence type="ECO:0000256" key="2">
    <source>
        <dbReference type="ARBA" id="ARBA00022777"/>
    </source>
</evidence>
<sequence length="236" mass="25887">MSVDRGFPAADAAARIADITRRLYERRSLDVGVAAELVEHAAAELPGAEYANITVTADQFEIDTPAATTQAAIRIDDIQRRTGEGPCLSTAWEHRVVYVEDLSRETRWPAFCAEALETTAVRSIMGFQLFMTGKSIGALNVFADRPHAFDDRTRQLGSLFAAHSALVWDAGRRESQFQAALASRDIIGQAKGMIMERYGKDANQAFEMLRQLSHDTNVPLAEVAAKVVDAAQAHPR</sequence>
<dbReference type="GO" id="GO:0003723">
    <property type="term" value="F:RNA binding"/>
    <property type="evidence" value="ECO:0007669"/>
    <property type="project" value="InterPro"/>
</dbReference>
<keyword evidence="7" id="KW-1185">Reference proteome</keyword>
<dbReference type="InterPro" id="IPR029016">
    <property type="entry name" value="GAF-like_dom_sf"/>
</dbReference>
<dbReference type="SMART" id="SM01012">
    <property type="entry name" value="ANTAR"/>
    <property type="match status" value="1"/>
</dbReference>
<evidence type="ECO:0000259" key="5">
    <source>
        <dbReference type="PROSITE" id="PS50921"/>
    </source>
</evidence>
<evidence type="ECO:0000313" key="6">
    <source>
        <dbReference type="EMBL" id="KDE97715.1"/>
    </source>
</evidence>
<dbReference type="Pfam" id="PF13185">
    <property type="entry name" value="GAF_2"/>
    <property type="match status" value="1"/>
</dbReference>
<accession>A0A064CBK9</accession>
<protein>
    <submittedName>
        <fullName evidence="6">Response regulator receiver protein</fullName>
    </submittedName>
</protein>
<dbReference type="Gene3D" id="1.10.10.10">
    <property type="entry name" value="Winged helix-like DNA-binding domain superfamily/Winged helix DNA-binding domain"/>
    <property type="match status" value="1"/>
</dbReference>
<dbReference type="OrthoDB" id="4629915at2"/>
<dbReference type="STRING" id="1440774.Y900_001875"/>
<dbReference type="InterPro" id="IPR011006">
    <property type="entry name" value="CheY-like_superfamily"/>
</dbReference>
<organism evidence="6 7">
    <name type="scientific">Mycolicibacterium aromaticivorans JS19b1 = JCM 16368</name>
    <dbReference type="NCBI Taxonomy" id="1440774"/>
    <lineage>
        <taxon>Bacteria</taxon>
        <taxon>Bacillati</taxon>
        <taxon>Actinomycetota</taxon>
        <taxon>Actinomycetes</taxon>
        <taxon>Mycobacteriales</taxon>
        <taxon>Mycobacteriaceae</taxon>
        <taxon>Mycolicibacterium</taxon>
    </lineage>
</organism>
<keyword evidence="2" id="KW-0418">Kinase</keyword>
<dbReference type="SUPFAM" id="SSF52172">
    <property type="entry name" value="CheY-like"/>
    <property type="match status" value="1"/>
</dbReference>
<dbReference type="InterPro" id="IPR005561">
    <property type="entry name" value="ANTAR"/>
</dbReference>
<keyword evidence="3" id="KW-0805">Transcription regulation</keyword>
<gene>
    <name evidence="6" type="ORF">Y900_001875</name>
</gene>
<evidence type="ECO:0000313" key="7">
    <source>
        <dbReference type="Proteomes" id="UP000022835"/>
    </source>
</evidence>
<dbReference type="PROSITE" id="PS50921">
    <property type="entry name" value="ANTAR"/>
    <property type="match status" value="1"/>
</dbReference>
<proteinExistence type="predicted"/>
<evidence type="ECO:0000256" key="4">
    <source>
        <dbReference type="ARBA" id="ARBA00023163"/>
    </source>
</evidence>
<feature type="domain" description="ANTAR" evidence="5">
    <location>
        <begin position="167"/>
        <end position="228"/>
    </location>
</feature>
<comment type="caution">
    <text evidence="6">The sequence shown here is derived from an EMBL/GenBank/DDBJ whole genome shotgun (WGS) entry which is preliminary data.</text>
</comment>
<keyword evidence="1" id="KW-0808">Transferase</keyword>
<reference evidence="6" key="1">
    <citation type="submission" date="2014-05" db="EMBL/GenBank/DDBJ databases">
        <title>Genome sequence of Mycobacterium aromaticivorans strain JS19b1T (= DSM 45407T).</title>
        <authorList>
            <person name="Kwak Y."/>
            <person name="Park G.-S."/>
            <person name="Li Q.X."/>
            <person name="Lee S.-E."/>
            <person name="Shin J.-H."/>
        </authorList>
    </citation>
    <scope>NUCLEOTIDE SEQUENCE [LARGE SCALE GENOMIC DNA]</scope>
    <source>
        <strain evidence="6">JS19b1</strain>
    </source>
</reference>
<dbReference type="Gene3D" id="3.30.450.40">
    <property type="match status" value="1"/>
</dbReference>
<name>A0A064CBK9_9MYCO</name>
<dbReference type="SUPFAM" id="SSF55781">
    <property type="entry name" value="GAF domain-like"/>
    <property type="match status" value="1"/>
</dbReference>
<dbReference type="GO" id="GO:0016301">
    <property type="term" value="F:kinase activity"/>
    <property type="evidence" value="ECO:0007669"/>
    <property type="project" value="UniProtKB-KW"/>
</dbReference>
<evidence type="ECO:0000256" key="1">
    <source>
        <dbReference type="ARBA" id="ARBA00022679"/>
    </source>
</evidence>
<dbReference type="Pfam" id="PF03861">
    <property type="entry name" value="ANTAR"/>
    <property type="match status" value="1"/>
</dbReference>
<dbReference type="EMBL" id="JALN02000001">
    <property type="protein sequence ID" value="KDE97715.1"/>
    <property type="molecule type" value="Genomic_DNA"/>
</dbReference>
<keyword evidence="4" id="KW-0804">Transcription</keyword>
<dbReference type="PIRSF" id="PIRSF036625">
    <property type="entry name" value="GAF_ANTAR"/>
    <property type="match status" value="1"/>
</dbReference>
<dbReference type="AlphaFoldDB" id="A0A064CBK9"/>
<dbReference type="InterPro" id="IPR003018">
    <property type="entry name" value="GAF"/>
</dbReference>
<dbReference type="eggNOG" id="COG2203">
    <property type="taxonomic scope" value="Bacteria"/>
</dbReference>
<dbReference type="InterPro" id="IPR012074">
    <property type="entry name" value="GAF_ANTAR"/>
</dbReference>
<dbReference type="InterPro" id="IPR036388">
    <property type="entry name" value="WH-like_DNA-bd_sf"/>
</dbReference>